<dbReference type="EMBL" id="NBSK02000005">
    <property type="protein sequence ID" value="KAJ0203050.1"/>
    <property type="molecule type" value="Genomic_DNA"/>
</dbReference>
<accession>A0A9R1X6W9</accession>
<dbReference type="PANTHER" id="PTHR47718">
    <property type="entry name" value="OS01G0519700 PROTEIN"/>
    <property type="match status" value="1"/>
</dbReference>
<keyword evidence="2" id="KW-1185">Reference proteome</keyword>
<evidence type="ECO:0000313" key="1">
    <source>
        <dbReference type="EMBL" id="KAJ0203050.1"/>
    </source>
</evidence>
<evidence type="ECO:0008006" key="3">
    <source>
        <dbReference type="Google" id="ProtNLM"/>
    </source>
</evidence>
<protein>
    <recommendedName>
        <fullName evidence="3">Protein FAR1-RELATED SEQUENCE</fullName>
    </recommendedName>
</protein>
<sequence length="295" mass="34200">MEAEEQSTADHDYVSPGGSLYWTPEASYHIKLKIKSIYDSYADAVRMYINYALEAGFDVRLGTLRTSTLHVITKRHLFYNREGKPNTSKVDTMDIQHNKPKRRKDSFRVDFKANIVLKIISGTVKKKYVPNFTFEYKAMDKKPNTLFWANETAKRNYNAFGDVVSLDATFNTNSRVEIPAQYILKRRRRDVIPTKLLKRRVLDSGYDLHTNKYAIEKLSIVDNCVSSMSHDLEKFQAYLDDQHKLKKKYIDDCPSNELPTRDTYYKNLLKVTIPDVMDIENPSDIRNKGSGSRGK</sequence>
<dbReference type="PANTHER" id="PTHR47718:SF12">
    <property type="entry name" value="PROTEIN FAR1-RELATED SEQUENCE"/>
    <property type="match status" value="1"/>
</dbReference>
<reference evidence="1 2" key="1">
    <citation type="journal article" date="2017" name="Nat. Commun.">
        <title>Genome assembly with in vitro proximity ligation data and whole-genome triplication in lettuce.</title>
        <authorList>
            <person name="Reyes-Chin-Wo S."/>
            <person name="Wang Z."/>
            <person name="Yang X."/>
            <person name="Kozik A."/>
            <person name="Arikit S."/>
            <person name="Song C."/>
            <person name="Xia L."/>
            <person name="Froenicke L."/>
            <person name="Lavelle D.O."/>
            <person name="Truco M.J."/>
            <person name="Xia R."/>
            <person name="Zhu S."/>
            <person name="Xu C."/>
            <person name="Xu H."/>
            <person name="Xu X."/>
            <person name="Cox K."/>
            <person name="Korf I."/>
            <person name="Meyers B.C."/>
            <person name="Michelmore R.W."/>
        </authorList>
    </citation>
    <scope>NUCLEOTIDE SEQUENCE [LARGE SCALE GENOMIC DNA]</scope>
    <source>
        <strain evidence="2">cv. Salinas</strain>
        <tissue evidence="1">Seedlings</tissue>
    </source>
</reference>
<gene>
    <name evidence="1" type="ORF">LSAT_V11C500247670</name>
</gene>
<organism evidence="1 2">
    <name type="scientific">Lactuca sativa</name>
    <name type="common">Garden lettuce</name>
    <dbReference type="NCBI Taxonomy" id="4236"/>
    <lineage>
        <taxon>Eukaryota</taxon>
        <taxon>Viridiplantae</taxon>
        <taxon>Streptophyta</taxon>
        <taxon>Embryophyta</taxon>
        <taxon>Tracheophyta</taxon>
        <taxon>Spermatophyta</taxon>
        <taxon>Magnoliopsida</taxon>
        <taxon>eudicotyledons</taxon>
        <taxon>Gunneridae</taxon>
        <taxon>Pentapetalae</taxon>
        <taxon>asterids</taxon>
        <taxon>campanulids</taxon>
        <taxon>Asterales</taxon>
        <taxon>Asteraceae</taxon>
        <taxon>Cichorioideae</taxon>
        <taxon>Cichorieae</taxon>
        <taxon>Lactucinae</taxon>
        <taxon>Lactuca</taxon>
    </lineage>
</organism>
<dbReference type="Proteomes" id="UP000235145">
    <property type="component" value="Unassembled WGS sequence"/>
</dbReference>
<name>A0A9R1X6W9_LACSA</name>
<comment type="caution">
    <text evidence="1">The sequence shown here is derived from an EMBL/GenBank/DDBJ whole genome shotgun (WGS) entry which is preliminary data.</text>
</comment>
<evidence type="ECO:0000313" key="2">
    <source>
        <dbReference type="Proteomes" id="UP000235145"/>
    </source>
</evidence>
<dbReference type="AlphaFoldDB" id="A0A9R1X6W9"/>
<proteinExistence type="predicted"/>